<proteinExistence type="predicted"/>
<dbReference type="InterPro" id="IPR019649">
    <property type="entry name" value="DUF2512"/>
</dbReference>
<gene>
    <name evidence="2" type="ORF">KQI88_06905</name>
</gene>
<evidence type="ECO:0000313" key="2">
    <source>
        <dbReference type="EMBL" id="MBU5676142.1"/>
    </source>
</evidence>
<evidence type="ECO:0000313" key="3">
    <source>
        <dbReference type="Proteomes" id="UP000779508"/>
    </source>
</evidence>
<name>A0ABS6G341_9FIRM</name>
<keyword evidence="3" id="KW-1185">Reference proteome</keyword>
<protein>
    <submittedName>
        <fullName evidence="2">YndM family protein</fullName>
    </submittedName>
</protein>
<keyword evidence="1" id="KW-1133">Transmembrane helix</keyword>
<feature type="transmembrane region" description="Helical" evidence="1">
    <location>
        <begin position="7"/>
        <end position="25"/>
    </location>
</feature>
<keyword evidence="1" id="KW-0812">Transmembrane</keyword>
<evidence type="ECO:0000256" key="1">
    <source>
        <dbReference type="SAM" id="Phobius"/>
    </source>
</evidence>
<dbReference type="Proteomes" id="UP000779508">
    <property type="component" value="Unassembled WGS sequence"/>
</dbReference>
<feature type="transmembrane region" description="Helical" evidence="1">
    <location>
        <begin position="60"/>
        <end position="82"/>
    </location>
</feature>
<dbReference type="EMBL" id="JAHLQK010000002">
    <property type="protein sequence ID" value="MBU5676142.1"/>
    <property type="molecule type" value="Genomic_DNA"/>
</dbReference>
<organism evidence="2 3">
    <name type="scientific">Alkaliphilus flagellatus</name>
    <dbReference type="NCBI Taxonomy" id="2841507"/>
    <lineage>
        <taxon>Bacteria</taxon>
        <taxon>Bacillati</taxon>
        <taxon>Bacillota</taxon>
        <taxon>Clostridia</taxon>
        <taxon>Peptostreptococcales</taxon>
        <taxon>Natronincolaceae</taxon>
        <taxon>Alkaliphilus</taxon>
    </lineage>
</organism>
<feature type="transmembrane region" description="Helical" evidence="1">
    <location>
        <begin position="31"/>
        <end position="48"/>
    </location>
</feature>
<feature type="transmembrane region" description="Helical" evidence="1">
    <location>
        <begin position="88"/>
        <end position="110"/>
    </location>
</feature>
<accession>A0ABS6G341</accession>
<keyword evidence="1" id="KW-0472">Membrane</keyword>
<comment type="caution">
    <text evidence="2">The sequence shown here is derived from an EMBL/GenBank/DDBJ whole genome shotgun (WGS) entry which is preliminary data.</text>
</comment>
<dbReference type="Pfam" id="PF10710">
    <property type="entry name" value="DUF2512"/>
    <property type="match status" value="1"/>
</dbReference>
<dbReference type="RefSeq" id="WP_216415631.1">
    <property type="nucleotide sequence ID" value="NZ_JAHLQK010000002.1"/>
</dbReference>
<reference evidence="2 3" key="1">
    <citation type="submission" date="2021-06" db="EMBL/GenBank/DDBJ databases">
        <authorList>
            <person name="Sun Q."/>
            <person name="Li D."/>
        </authorList>
    </citation>
    <scope>NUCLEOTIDE SEQUENCE [LARGE SCALE GENOMIC DNA]</scope>
    <source>
        <strain evidence="2 3">MSJ-5</strain>
    </source>
</reference>
<sequence>MSNTTMALVVKFIMTFIAAWLTLGVMDRNPLLWVVIVSIVGTVLNYILGDLVVLPNLGNIIASIGDGIMAAALAYIVDLFTIDFNTTFSGLAVFALIVAVAEYFFHIYLLQSDTVAPKEK</sequence>